<evidence type="ECO:0000256" key="2">
    <source>
        <dbReference type="ARBA" id="ARBA00034078"/>
    </source>
</evidence>
<keyword evidence="6" id="KW-1185">Reference proteome</keyword>
<dbReference type="SUPFAM" id="SSF52343">
    <property type="entry name" value="Ferredoxin reductase-like, C-terminal NADP-linked domain"/>
    <property type="match status" value="1"/>
</dbReference>
<dbReference type="Gene3D" id="3.10.20.30">
    <property type="match status" value="1"/>
</dbReference>
<dbReference type="GO" id="GO:0051536">
    <property type="term" value="F:iron-sulfur cluster binding"/>
    <property type="evidence" value="ECO:0007669"/>
    <property type="project" value="InterPro"/>
</dbReference>
<dbReference type="InterPro" id="IPR036010">
    <property type="entry name" value="2Fe-2S_ferredoxin-like_sf"/>
</dbReference>
<dbReference type="CDD" id="cd06194">
    <property type="entry name" value="FNR_N-term_Iron_sulfur_binding"/>
    <property type="match status" value="1"/>
</dbReference>
<comment type="cofactor">
    <cofactor evidence="2">
        <name>[2Fe-2S] cluster</name>
        <dbReference type="ChEBI" id="CHEBI:190135"/>
    </cofactor>
</comment>
<dbReference type="PANTHER" id="PTHR47354">
    <property type="entry name" value="NADH OXIDOREDUCTASE HCR"/>
    <property type="match status" value="1"/>
</dbReference>
<gene>
    <name evidence="5" type="ORF">FN961_24020</name>
</gene>
<comment type="caution">
    <text evidence="5">The sequence shown here is derived from an EMBL/GenBank/DDBJ whole genome shotgun (WGS) entry which is preliminary data.</text>
</comment>
<dbReference type="InterPro" id="IPR008333">
    <property type="entry name" value="Cbr1-like_FAD-bd_dom"/>
</dbReference>
<dbReference type="InterPro" id="IPR001709">
    <property type="entry name" value="Flavoprot_Pyr_Nucl_cyt_Rdtase"/>
</dbReference>
<protein>
    <submittedName>
        <fullName evidence="5">2Fe-2S iron-sulfur cluster binding domain-containing protein</fullName>
    </submittedName>
</protein>
<evidence type="ECO:0000313" key="5">
    <source>
        <dbReference type="EMBL" id="TRY11393.1"/>
    </source>
</evidence>
<dbReference type="Gene3D" id="3.40.50.80">
    <property type="entry name" value="Nucleotide-binding domain of ferredoxin-NADP reductase (FNR) module"/>
    <property type="match status" value="1"/>
</dbReference>
<dbReference type="InterPro" id="IPR017927">
    <property type="entry name" value="FAD-bd_FR_type"/>
</dbReference>
<dbReference type="EMBL" id="VKGK01000048">
    <property type="protein sequence ID" value="TRY11393.1"/>
    <property type="molecule type" value="Genomic_DNA"/>
</dbReference>
<sequence>MTRFYFDEQSVESIKGETVLDALIRHGHSVTYSCKKGACKTCLVQHVSGYLPTGAQRGLTTQLKSDAYICACLCKPTAGQKLKSIIAQNLFVSAHIHEKQYLSESVVKILVEPTEEFRHSAGQYINLRRFDGLTRSYSITNDPDSKLIELHIRRKYNGQFSDWLFNHASVGESLLIQGPWGDCCYKASYRNDTLILIGTGTGLGPVYGIARDALSQGHKGEIYLYHGARNVADLYHHNKLLKLMLEHRNMTYLACVDHMDEKAVSSTRVEVGDPFEVAMNMHKMDSQTLPDSPQRIFLCGEPSFVTKGQQLIFLNGTPLDRIHALTYDYIDLRLSPREG</sequence>
<dbReference type="InterPro" id="IPR017938">
    <property type="entry name" value="Riboflavin_synthase-like_b-brl"/>
</dbReference>
<dbReference type="Pfam" id="PF00111">
    <property type="entry name" value="Fer2"/>
    <property type="match status" value="1"/>
</dbReference>
<dbReference type="InterPro" id="IPR001041">
    <property type="entry name" value="2Fe-2S_ferredoxin-type"/>
</dbReference>
<evidence type="ECO:0000256" key="1">
    <source>
        <dbReference type="ARBA" id="ARBA00023075"/>
    </source>
</evidence>
<keyword evidence="1" id="KW-0830">Ubiquinone</keyword>
<dbReference type="Pfam" id="PF00175">
    <property type="entry name" value="NAD_binding_1"/>
    <property type="match status" value="1"/>
</dbReference>
<dbReference type="PROSITE" id="PS51085">
    <property type="entry name" value="2FE2S_FER_2"/>
    <property type="match status" value="1"/>
</dbReference>
<feature type="domain" description="2Fe-2S ferredoxin-type" evidence="3">
    <location>
        <begin position="1"/>
        <end position="88"/>
    </location>
</feature>
<dbReference type="Pfam" id="PF00970">
    <property type="entry name" value="FAD_binding_6"/>
    <property type="match status" value="1"/>
</dbReference>
<dbReference type="CDD" id="cd00207">
    <property type="entry name" value="fer2"/>
    <property type="match status" value="1"/>
</dbReference>
<dbReference type="InterPro" id="IPR050415">
    <property type="entry name" value="MRET"/>
</dbReference>
<dbReference type="AlphaFoldDB" id="A0A553JG33"/>
<dbReference type="PRINTS" id="PR00371">
    <property type="entry name" value="FPNCR"/>
</dbReference>
<reference evidence="6" key="1">
    <citation type="submission" date="2019-07" db="EMBL/GenBank/DDBJ databases">
        <title>Shewanella sp. YLB-08 draft genomic sequence.</title>
        <authorList>
            <person name="Yu L."/>
        </authorList>
    </citation>
    <scope>NUCLEOTIDE SEQUENCE [LARGE SCALE GENOMIC DNA]</scope>
    <source>
        <strain evidence="6">JCM 20706</strain>
    </source>
</reference>
<dbReference type="SUPFAM" id="SSF63380">
    <property type="entry name" value="Riboflavin synthase domain-like"/>
    <property type="match status" value="1"/>
</dbReference>
<feature type="domain" description="FAD-binding FR-type" evidence="4">
    <location>
        <begin position="89"/>
        <end position="186"/>
    </location>
</feature>
<dbReference type="SUPFAM" id="SSF54292">
    <property type="entry name" value="2Fe-2S ferredoxin-like"/>
    <property type="match status" value="1"/>
</dbReference>
<dbReference type="Proteomes" id="UP000318126">
    <property type="component" value="Unassembled WGS sequence"/>
</dbReference>
<dbReference type="RefSeq" id="WP_144042682.1">
    <property type="nucleotide sequence ID" value="NZ_BMPL01000053.1"/>
</dbReference>
<evidence type="ECO:0000259" key="4">
    <source>
        <dbReference type="PROSITE" id="PS51384"/>
    </source>
</evidence>
<evidence type="ECO:0000313" key="6">
    <source>
        <dbReference type="Proteomes" id="UP000318126"/>
    </source>
</evidence>
<dbReference type="InterPro" id="IPR001433">
    <property type="entry name" value="OxRdtase_FAD/NAD-bd"/>
</dbReference>
<dbReference type="PANTHER" id="PTHR47354:SF5">
    <property type="entry name" value="PROTEIN RFBI"/>
    <property type="match status" value="1"/>
</dbReference>
<proteinExistence type="predicted"/>
<organism evidence="5 6">
    <name type="scientific">Shewanella hanedai</name>
    <name type="common">Alteromonas hanedai</name>
    <dbReference type="NCBI Taxonomy" id="25"/>
    <lineage>
        <taxon>Bacteria</taxon>
        <taxon>Pseudomonadati</taxon>
        <taxon>Pseudomonadota</taxon>
        <taxon>Gammaproteobacteria</taxon>
        <taxon>Alteromonadales</taxon>
        <taxon>Shewanellaceae</taxon>
        <taxon>Shewanella</taxon>
    </lineage>
</organism>
<dbReference type="InterPro" id="IPR039261">
    <property type="entry name" value="FNR_nucleotide-bd"/>
</dbReference>
<accession>A0A553JG33</accession>
<dbReference type="InterPro" id="IPR012675">
    <property type="entry name" value="Beta-grasp_dom_sf"/>
</dbReference>
<dbReference type="PROSITE" id="PS51384">
    <property type="entry name" value="FAD_FR"/>
    <property type="match status" value="1"/>
</dbReference>
<dbReference type="OrthoDB" id="9806195at2"/>
<dbReference type="PRINTS" id="PR00410">
    <property type="entry name" value="PHEHYDRXLASE"/>
</dbReference>
<name>A0A553JG33_SHEHA</name>
<dbReference type="GO" id="GO:0016491">
    <property type="term" value="F:oxidoreductase activity"/>
    <property type="evidence" value="ECO:0007669"/>
    <property type="project" value="InterPro"/>
</dbReference>
<dbReference type="Gene3D" id="2.40.30.10">
    <property type="entry name" value="Translation factors"/>
    <property type="match status" value="1"/>
</dbReference>
<evidence type="ECO:0000259" key="3">
    <source>
        <dbReference type="PROSITE" id="PS51085"/>
    </source>
</evidence>